<evidence type="ECO:0000256" key="6">
    <source>
        <dbReference type="ARBA" id="ARBA00022777"/>
    </source>
</evidence>
<feature type="compositionally biased region" description="Basic and acidic residues" evidence="11">
    <location>
        <begin position="134"/>
        <end position="143"/>
    </location>
</feature>
<dbReference type="Gene3D" id="3.10.20.90">
    <property type="entry name" value="Phosphatidylinositol 3-kinase Catalytic Subunit, Chain A, domain 1"/>
    <property type="match status" value="1"/>
</dbReference>
<evidence type="ECO:0000259" key="12">
    <source>
        <dbReference type="PROSITE" id="PS50011"/>
    </source>
</evidence>
<dbReference type="PROSITE" id="PS50011">
    <property type="entry name" value="PROTEIN_KINASE_DOM"/>
    <property type="match status" value="1"/>
</dbReference>
<evidence type="ECO:0000256" key="10">
    <source>
        <dbReference type="SAM" id="Coils"/>
    </source>
</evidence>
<keyword evidence="7" id="KW-0067">ATP-binding</keyword>
<dbReference type="Proteomes" id="UP000095285">
    <property type="component" value="Unassembled WGS sequence"/>
</dbReference>
<comment type="catalytic activity">
    <reaction evidence="9">
        <text>L-seryl-[protein] + ATP = O-phospho-L-seryl-[protein] + ADP + H(+)</text>
        <dbReference type="Rhea" id="RHEA:17989"/>
        <dbReference type="Rhea" id="RHEA-COMP:9863"/>
        <dbReference type="Rhea" id="RHEA-COMP:11604"/>
        <dbReference type="ChEBI" id="CHEBI:15378"/>
        <dbReference type="ChEBI" id="CHEBI:29999"/>
        <dbReference type="ChEBI" id="CHEBI:30616"/>
        <dbReference type="ChEBI" id="CHEBI:83421"/>
        <dbReference type="ChEBI" id="CHEBI:456216"/>
        <dbReference type="EC" id="2.7.11.1"/>
    </reaction>
</comment>
<dbReference type="SMART" id="SM00220">
    <property type="entry name" value="S_TKc"/>
    <property type="match status" value="1"/>
</dbReference>
<reference evidence="14" key="2">
    <citation type="submission" date="2016-11" db="UniProtKB">
        <authorList>
            <consortium name="WormBaseParasite"/>
        </authorList>
    </citation>
    <scope>IDENTIFICATION</scope>
</reference>
<dbReference type="eggNOG" id="KOG0584">
    <property type="taxonomic scope" value="Eukaryota"/>
</dbReference>
<evidence type="ECO:0000256" key="3">
    <source>
        <dbReference type="ARBA" id="ARBA00022527"/>
    </source>
</evidence>
<protein>
    <recommendedName>
        <fullName evidence="2">non-specific serine/threonine protein kinase</fullName>
        <ecNumber evidence="2">2.7.11.1</ecNumber>
    </recommendedName>
</protein>
<dbReference type="InterPro" id="IPR024678">
    <property type="entry name" value="Kinase_OSR1/WNK_CCT"/>
</dbReference>
<feature type="domain" description="Protein kinase" evidence="12">
    <location>
        <begin position="198"/>
        <end position="460"/>
    </location>
</feature>
<feature type="region of interest" description="Disordered" evidence="11">
    <location>
        <begin position="134"/>
        <end position="194"/>
    </location>
</feature>
<dbReference type="Pfam" id="PF12202">
    <property type="entry name" value="OSR1_C"/>
    <property type="match status" value="1"/>
</dbReference>
<keyword evidence="10" id="KW-0175">Coiled coil</keyword>
<dbReference type="InterPro" id="IPR050588">
    <property type="entry name" value="WNK_Ser-Thr_kinase"/>
</dbReference>
<feature type="compositionally biased region" description="Low complexity" evidence="11">
    <location>
        <begin position="598"/>
        <end position="635"/>
    </location>
</feature>
<evidence type="ECO:0000256" key="11">
    <source>
        <dbReference type="SAM" id="MobiDB-lite"/>
    </source>
</evidence>
<dbReference type="Pfam" id="PF00069">
    <property type="entry name" value="Pkinase"/>
    <property type="match status" value="1"/>
</dbReference>
<feature type="coiled-coil region" evidence="10">
    <location>
        <begin position="996"/>
        <end position="1023"/>
    </location>
</feature>
<comment type="catalytic activity">
    <reaction evidence="8">
        <text>L-threonyl-[protein] + ATP = O-phospho-L-threonyl-[protein] + ADP + H(+)</text>
        <dbReference type="Rhea" id="RHEA:46608"/>
        <dbReference type="Rhea" id="RHEA-COMP:11060"/>
        <dbReference type="Rhea" id="RHEA-COMP:11605"/>
        <dbReference type="ChEBI" id="CHEBI:15378"/>
        <dbReference type="ChEBI" id="CHEBI:30013"/>
        <dbReference type="ChEBI" id="CHEBI:30616"/>
        <dbReference type="ChEBI" id="CHEBI:61977"/>
        <dbReference type="ChEBI" id="CHEBI:456216"/>
        <dbReference type="EC" id="2.7.11.1"/>
    </reaction>
</comment>
<dbReference type="PROSITE" id="PS00108">
    <property type="entry name" value="PROTEIN_KINASE_ST"/>
    <property type="match status" value="1"/>
</dbReference>
<dbReference type="Gene3D" id="1.10.510.10">
    <property type="entry name" value="Transferase(Phosphotransferase) domain 1"/>
    <property type="match status" value="1"/>
</dbReference>
<keyword evidence="6" id="KW-0418">Kinase</keyword>
<feature type="region of interest" description="Disordered" evidence="11">
    <location>
        <begin position="810"/>
        <end position="854"/>
    </location>
</feature>
<keyword evidence="13" id="KW-1185">Reference proteome</keyword>
<keyword evidence="3" id="KW-0723">Serine/threonine-protein kinase</keyword>
<feature type="region of interest" description="Disordered" evidence="11">
    <location>
        <begin position="1"/>
        <end position="99"/>
    </location>
</feature>
<dbReference type="PANTHER" id="PTHR13902">
    <property type="entry name" value="SERINE/THREONINE-PROTEIN KINASE WNK WITH NO LYSINE -RELATED"/>
    <property type="match status" value="1"/>
</dbReference>
<evidence type="ECO:0000256" key="4">
    <source>
        <dbReference type="ARBA" id="ARBA00022679"/>
    </source>
</evidence>
<feature type="region of interest" description="Disordered" evidence="11">
    <location>
        <begin position="589"/>
        <end position="656"/>
    </location>
</feature>
<comment type="cofactor">
    <cofactor evidence="1">
        <name>Mg(2+)</name>
        <dbReference type="ChEBI" id="CHEBI:18420"/>
    </cofactor>
</comment>
<evidence type="ECO:0000313" key="14">
    <source>
        <dbReference type="WBParaSite" id="EN70_11863"/>
    </source>
</evidence>
<name>A0A1I7VB57_LOALO</name>
<dbReference type="WBParaSite" id="EN70_11863">
    <property type="protein sequence ID" value="EN70_11863"/>
    <property type="gene ID" value="EN70_11863"/>
</dbReference>
<accession>A0A1I7VB57</accession>
<proteinExistence type="predicted"/>
<feature type="compositionally biased region" description="Basic and acidic residues" evidence="11">
    <location>
        <begin position="1"/>
        <end position="12"/>
    </location>
</feature>
<dbReference type="GO" id="GO:0004674">
    <property type="term" value="F:protein serine/threonine kinase activity"/>
    <property type="evidence" value="ECO:0007669"/>
    <property type="project" value="UniProtKB-KW"/>
</dbReference>
<dbReference type="InterPro" id="IPR008271">
    <property type="entry name" value="Ser/Thr_kinase_AS"/>
</dbReference>
<organism evidence="13 14">
    <name type="scientific">Loa loa</name>
    <name type="common">Eye worm</name>
    <name type="synonym">Filaria loa</name>
    <dbReference type="NCBI Taxonomy" id="7209"/>
    <lineage>
        <taxon>Eukaryota</taxon>
        <taxon>Metazoa</taxon>
        <taxon>Ecdysozoa</taxon>
        <taxon>Nematoda</taxon>
        <taxon>Chromadorea</taxon>
        <taxon>Rhabditida</taxon>
        <taxon>Spirurina</taxon>
        <taxon>Spiruromorpha</taxon>
        <taxon>Filarioidea</taxon>
        <taxon>Onchocercidae</taxon>
        <taxon>Loa</taxon>
    </lineage>
</organism>
<evidence type="ECO:0000313" key="13">
    <source>
        <dbReference type="Proteomes" id="UP000095285"/>
    </source>
</evidence>
<evidence type="ECO:0000256" key="9">
    <source>
        <dbReference type="ARBA" id="ARBA00048679"/>
    </source>
</evidence>
<feature type="compositionally biased region" description="Polar residues" evidence="11">
    <location>
        <begin position="818"/>
        <end position="836"/>
    </location>
</feature>
<feature type="compositionally biased region" description="Polar residues" evidence="11">
    <location>
        <begin position="35"/>
        <end position="46"/>
    </location>
</feature>
<feature type="compositionally biased region" description="Basic and acidic residues" evidence="11">
    <location>
        <begin position="48"/>
        <end position="63"/>
    </location>
</feature>
<evidence type="ECO:0000256" key="2">
    <source>
        <dbReference type="ARBA" id="ARBA00012513"/>
    </source>
</evidence>
<dbReference type="FunFam" id="1.10.510.10:FF:000006">
    <property type="entry name" value="Serine/threonine-protein kinase WNK1 isoform 2"/>
    <property type="match status" value="1"/>
</dbReference>
<feature type="region of interest" description="Disordered" evidence="11">
    <location>
        <begin position="1169"/>
        <end position="1201"/>
    </location>
</feature>
<feature type="region of interest" description="Disordered" evidence="11">
    <location>
        <begin position="1537"/>
        <end position="1561"/>
    </location>
</feature>
<keyword evidence="4" id="KW-0808">Transferase</keyword>
<feature type="compositionally biased region" description="Basic residues" evidence="11">
    <location>
        <begin position="1539"/>
        <end position="1555"/>
    </location>
</feature>
<dbReference type="EC" id="2.7.11.1" evidence="2"/>
<reference evidence="13" key="1">
    <citation type="submission" date="2012-04" db="EMBL/GenBank/DDBJ databases">
        <title>The Genome Sequence of Loa loa.</title>
        <authorList>
            <consortium name="The Broad Institute Genome Sequencing Platform"/>
            <consortium name="Broad Institute Genome Sequencing Center for Infectious Disease"/>
            <person name="Nutman T.B."/>
            <person name="Fink D.L."/>
            <person name="Russ C."/>
            <person name="Young S."/>
            <person name="Zeng Q."/>
            <person name="Gargeya S."/>
            <person name="Alvarado L."/>
            <person name="Berlin A."/>
            <person name="Chapman S.B."/>
            <person name="Chen Z."/>
            <person name="Freedman E."/>
            <person name="Gellesch M."/>
            <person name="Goldberg J."/>
            <person name="Griggs A."/>
            <person name="Gujja S."/>
            <person name="Heilman E.R."/>
            <person name="Heiman D."/>
            <person name="Howarth C."/>
            <person name="Mehta T."/>
            <person name="Neiman D."/>
            <person name="Pearson M."/>
            <person name="Roberts A."/>
            <person name="Saif S."/>
            <person name="Shea T."/>
            <person name="Shenoy N."/>
            <person name="Sisk P."/>
            <person name="Stolte C."/>
            <person name="Sykes S."/>
            <person name="White J."/>
            <person name="Yandava C."/>
            <person name="Haas B."/>
            <person name="Henn M.R."/>
            <person name="Nusbaum C."/>
            <person name="Birren B."/>
        </authorList>
    </citation>
    <scope>NUCLEOTIDE SEQUENCE [LARGE SCALE GENOMIC DNA]</scope>
</reference>
<dbReference type="InterPro" id="IPR056865">
    <property type="entry name" value="CCTL2_WNK"/>
</dbReference>
<keyword evidence="5" id="KW-0547">Nucleotide-binding</keyword>
<feature type="compositionally biased region" description="Basic and acidic residues" evidence="11">
    <location>
        <begin position="158"/>
        <end position="176"/>
    </location>
</feature>
<dbReference type="GO" id="GO:0005524">
    <property type="term" value="F:ATP binding"/>
    <property type="evidence" value="ECO:0007669"/>
    <property type="project" value="UniProtKB-KW"/>
</dbReference>
<dbReference type="STRING" id="7209.A0A1I7VB57"/>
<evidence type="ECO:0000256" key="5">
    <source>
        <dbReference type="ARBA" id="ARBA00022741"/>
    </source>
</evidence>
<dbReference type="InterPro" id="IPR000719">
    <property type="entry name" value="Prot_kinase_dom"/>
</dbReference>
<feature type="compositionally biased region" description="Low complexity" evidence="11">
    <location>
        <begin position="840"/>
        <end position="854"/>
    </location>
</feature>
<dbReference type="Pfam" id="PF24889">
    <property type="entry name" value="CCTL2_WNK"/>
    <property type="match status" value="1"/>
</dbReference>
<evidence type="ECO:0000256" key="7">
    <source>
        <dbReference type="ARBA" id="ARBA00022840"/>
    </source>
</evidence>
<dbReference type="InterPro" id="IPR011009">
    <property type="entry name" value="Kinase-like_dom_sf"/>
</dbReference>
<dbReference type="FunFam" id="3.30.200.20:FF:000010">
    <property type="entry name" value="Serine/threonine-protein kinase WNK1 isoform 2"/>
    <property type="match status" value="1"/>
</dbReference>
<sequence length="1617" mass="178910">MGDKEASAECRKTSSTQPGYRKRVMRRVNEDSHTQEPVASGTSNWLSGEERSRLEAVQRDWRLSRPAKPYSPWSRYRQPSVDKSSKPSGAVARNDATAHQQTLFERNRIPAVSSLAIQLGPQGIDKKIHETVNEEDEKEKIEENTAVISETPSLLPSHENEKKDELARAEEKQREVVDDDVDAEEEKPIDKSPDGRFLKFDEELGRGSFKTVYRGLDTETGVAVAWCELQESKLNKAERQRFREEAEMLKGLQHPNIVRFYDYWERQDHAGKKRYIVLVTELMTSGTLKMYLKRFKRINIKVLKSWCRQILKGLSFLHSRNPPVIHRDLKCDNIFITGTTGSVKIGDLGLATLKNKSYAKSVIGTPEFMAPEMYEEMYDESVDVYAFGMCLLEMVTGEYPYSECQFPAQIYRKVTTGVKPECFSRIPQQYPEIREIIDRCIRVRREERSTVKQLLSDDFFTPEELIGIRVEIKNRDADLSDVNSEIQMQLRVFDEKKRKQYRFKENEGLQFAFDIETDKAEEVVQQMIEQQHIPEEDTRMITKLIKDKVEAFKRDREFRHAELKRLREEEQRKQEEEAIRSEMLLRAREKERMEREAAAAFEHQQQVQQQPQQSQQQPQQLRQQQQSQQLSQQQPASASPENDDHHDGSVKHKKSKKKVVIEVLRVVTDETNQQPLVNCRLDTSHKTVTFQFAPDSDKPSVITKKLLDQDCLTSPQVGIVVDQLEKIIQMIVADPVKAVGVKIISFVDSTSANAGVETTVSQSNISNPIASDVSGESNTMLTATSSVQNFQAVQPLSTLKNQSLDQTVTNSTVSQSSLPGTAQLPATSTQQPSVSVLSHAAASNTTTTPSVTSPVPALVPTTATTKTSRFLVTKSTLPVDISSSVTLPSLNSNFQENTVKDAPSIVIAVSNSTSAPSINPSHTVNAPTAVLQHVARGESRTTLEKLESELCKVSGVNPPNNIPNVTNSGSVPPPDLPTVSGGSLPCASLPHTPSVCNNLTHNLTDLNDKLLALSQKMQGEQMEEVAYQSNETVAPVTQTPQSPAITPSLPTASTVPLIPTTLSNIVSGTITPGKTSATPEAGILHVDTLNELADALQKVIHVEPRETGSVPPLGVDIASHIAPFPAEHQSPSTTNMLHAAVTSLQDISSGADRRAVPANDTTKHTLEDMKNITSAGEGGGRGNAKLEDGNHPGVASPNVTSSDEAVSNVLTAATQICSGINTAILDGGSSTTNSAPLAKFENLETALTTTLGTHGCCPTAPHIVNSTHPNYRINNVTNADTQQTDLTQVSSLDGIHMSQQPCITMSEACEAAQKSTSELASMIVPKGAVFHVGTPPPAHFSDSASQTELISTRDPLDHMFSPTTSYNSDYDFQLDEEYNDEDDESIQSLIQRHRLEMELLRERQRRELQLARLRLHHHQLGNGNTLLTTVGGCLARSIDSSGSSPHGPIHIPYHPITSSHITSRLALPSSISLPGSPPQNSFLGQLAPLRDTLPRRAYGTGSLAESARHASVDAALSRRPIHPSAHYPFQISTYTVDQHRHHHHHHHHHHQHHHQQQQQQGNILSNSLDHGYFHAGILSRQPVPTIMHRTSAITEVAPSLNSNIERQLRETFSTPPQ</sequence>
<evidence type="ECO:0000256" key="1">
    <source>
        <dbReference type="ARBA" id="ARBA00001946"/>
    </source>
</evidence>
<dbReference type="Gene3D" id="3.30.200.20">
    <property type="entry name" value="Phosphorylase Kinase, domain 1"/>
    <property type="match status" value="1"/>
</dbReference>
<dbReference type="SUPFAM" id="SSF56112">
    <property type="entry name" value="Protein kinase-like (PK-like)"/>
    <property type="match status" value="1"/>
</dbReference>
<dbReference type="CDD" id="cd13983">
    <property type="entry name" value="STKc_WNK"/>
    <property type="match status" value="1"/>
</dbReference>
<evidence type="ECO:0000256" key="8">
    <source>
        <dbReference type="ARBA" id="ARBA00047899"/>
    </source>
</evidence>